<dbReference type="RefSeq" id="XP_022715561.1">
    <property type="nucleotide sequence ID" value="XM_022859826.1"/>
</dbReference>
<keyword evidence="4 7" id="KW-0812">Transmembrane</keyword>
<dbReference type="InterPro" id="IPR000715">
    <property type="entry name" value="Glycosyl_transferase_4"/>
</dbReference>
<feature type="transmembrane region" description="Helical" evidence="7">
    <location>
        <begin position="159"/>
        <end position="179"/>
    </location>
</feature>
<proteinExistence type="inferred from homology"/>
<dbReference type="GO" id="GO:0044038">
    <property type="term" value="P:cell wall macromolecule biosynthetic process"/>
    <property type="evidence" value="ECO:0007669"/>
    <property type="project" value="TreeGrafter"/>
</dbReference>
<dbReference type="PANTHER" id="PTHR22926">
    <property type="entry name" value="PHOSPHO-N-ACETYLMURAMOYL-PENTAPEPTIDE-TRANSFERASE"/>
    <property type="match status" value="1"/>
</dbReference>
<evidence type="ECO:0000256" key="1">
    <source>
        <dbReference type="ARBA" id="ARBA00004141"/>
    </source>
</evidence>
<evidence type="ECO:0000256" key="5">
    <source>
        <dbReference type="ARBA" id="ARBA00022989"/>
    </source>
</evidence>
<dbReference type="InterPro" id="IPR003524">
    <property type="entry name" value="PNAcMuramoyl-5peptid_Trfase"/>
</dbReference>
<evidence type="ECO:0000313" key="9">
    <source>
        <dbReference type="RefSeq" id="XP_022715561.1"/>
    </source>
</evidence>
<reference evidence="9" key="1">
    <citation type="submission" date="2025-08" db="UniProtKB">
        <authorList>
            <consortium name="RefSeq"/>
        </authorList>
    </citation>
    <scope>IDENTIFICATION</scope>
    <source>
        <tissue evidence="9">Fruit stalk</tissue>
    </source>
</reference>
<dbReference type="Pfam" id="PF00953">
    <property type="entry name" value="Glycos_transf_4"/>
    <property type="match status" value="1"/>
</dbReference>
<accession>A0A6P5WJF2</accession>
<comment type="subcellular location">
    <subcellularLocation>
        <location evidence="1">Membrane</location>
        <topology evidence="1">Multi-pass membrane protein</topology>
    </subcellularLocation>
</comment>
<feature type="transmembrane region" description="Helical" evidence="7">
    <location>
        <begin position="244"/>
        <end position="261"/>
    </location>
</feature>
<keyword evidence="8" id="KW-1185">Reference proteome</keyword>
<evidence type="ECO:0000256" key="2">
    <source>
        <dbReference type="ARBA" id="ARBA00005583"/>
    </source>
</evidence>
<dbReference type="InterPro" id="IPR018480">
    <property type="entry name" value="PNAcMuramoyl-5peptid_Trfase_CS"/>
</dbReference>
<feature type="transmembrane region" description="Helical" evidence="7">
    <location>
        <begin position="370"/>
        <end position="398"/>
    </location>
</feature>
<feature type="transmembrane region" description="Helical" evidence="7">
    <location>
        <begin position="199"/>
        <end position="224"/>
    </location>
</feature>
<comment type="similarity">
    <text evidence="2">Belongs to the glycosyltransferase 4 family. MraY subfamily.</text>
</comment>
<dbReference type="CDD" id="cd06852">
    <property type="entry name" value="GT_MraY"/>
    <property type="match status" value="1"/>
</dbReference>
<dbReference type="AlphaFoldDB" id="A0A6P5WJF2"/>
<feature type="transmembrane region" description="Helical" evidence="7">
    <location>
        <begin position="338"/>
        <end position="358"/>
    </location>
</feature>
<keyword evidence="6 7" id="KW-0472">Membrane</keyword>
<dbReference type="GO" id="GO:0005886">
    <property type="term" value="C:plasma membrane"/>
    <property type="evidence" value="ECO:0007669"/>
    <property type="project" value="TreeGrafter"/>
</dbReference>
<sequence length="466" mass="50447">MRSHSSSSNLHHFSSWGLSRSPKRRNLFSVSSRVPLLSSPRLCGAVASNFYPPIKLNLQRSKNSHKRSRRYRQDVVEVNAAEDDSVGISSFDDWVVDDSLATYMFSSSSDGEDSDGEIVLNPLSEADLRPVKVSTDEAITLAAHRLTLIGRDQNRHRTYHGLLINLALIIFLTMVLLLVDWCGWKIVRLPLAPFYLTSPFFISLILASCAVSAAAAATLAFAAIGLLDDVLSFDRQHNSGLSPWLRLLFEATVGIWFSFWLDATNFSSPYGMKTLVPLPAPLGLVYLGKFYLLLTSFCFVSMGNGVNLTDGLDGLAGGTAALAFIGMSIAVLPICPELAIFGASMAGACVGFLLHNGYKASVFMGDTGSLALGGALAAMAACTGMFFPLFISSGFFILEASSVLMQVLYFKTTKHLWGSGCRLFRMAPLHHHLELCGHKEPIIVAGAYVVSCVFALFAGYIGLISA</sequence>
<dbReference type="GeneID" id="111274865"/>
<evidence type="ECO:0000256" key="3">
    <source>
        <dbReference type="ARBA" id="ARBA00022679"/>
    </source>
</evidence>
<dbReference type="PANTHER" id="PTHR22926:SF5">
    <property type="entry name" value="PHOSPHO-N-ACETYLMURAMOYL-PENTAPEPTIDE-TRANSFERASE HOMOLOG"/>
    <property type="match status" value="1"/>
</dbReference>
<name>A0A6P5WJF2_DURZI</name>
<feature type="transmembrane region" description="Helical" evidence="7">
    <location>
        <begin position="281"/>
        <end position="300"/>
    </location>
</feature>
<dbReference type="GO" id="GO:0008963">
    <property type="term" value="F:phospho-N-acetylmuramoyl-pentapeptide-transferase activity"/>
    <property type="evidence" value="ECO:0007669"/>
    <property type="project" value="InterPro"/>
</dbReference>
<dbReference type="GO" id="GO:0071555">
    <property type="term" value="P:cell wall organization"/>
    <property type="evidence" value="ECO:0007669"/>
    <property type="project" value="TreeGrafter"/>
</dbReference>
<dbReference type="Proteomes" id="UP000515121">
    <property type="component" value="Unplaced"/>
</dbReference>
<dbReference type="PROSITE" id="PS01348">
    <property type="entry name" value="MRAY_2"/>
    <property type="match status" value="1"/>
</dbReference>
<evidence type="ECO:0000256" key="7">
    <source>
        <dbReference type="SAM" id="Phobius"/>
    </source>
</evidence>
<gene>
    <name evidence="9" type="primary">LOC111274865</name>
</gene>
<feature type="transmembrane region" description="Helical" evidence="7">
    <location>
        <begin position="312"/>
        <end position="332"/>
    </location>
</feature>
<organism evidence="8 9">
    <name type="scientific">Durio zibethinus</name>
    <name type="common">Durian</name>
    <dbReference type="NCBI Taxonomy" id="66656"/>
    <lineage>
        <taxon>Eukaryota</taxon>
        <taxon>Viridiplantae</taxon>
        <taxon>Streptophyta</taxon>
        <taxon>Embryophyta</taxon>
        <taxon>Tracheophyta</taxon>
        <taxon>Spermatophyta</taxon>
        <taxon>Magnoliopsida</taxon>
        <taxon>eudicotyledons</taxon>
        <taxon>Gunneridae</taxon>
        <taxon>Pentapetalae</taxon>
        <taxon>rosids</taxon>
        <taxon>malvids</taxon>
        <taxon>Malvales</taxon>
        <taxon>Malvaceae</taxon>
        <taxon>Helicteroideae</taxon>
        <taxon>Durio</taxon>
    </lineage>
</organism>
<evidence type="ECO:0000256" key="4">
    <source>
        <dbReference type="ARBA" id="ARBA00022692"/>
    </source>
</evidence>
<protein>
    <submittedName>
        <fullName evidence="9">Phospho-N-acetylmuramoyl-pentapeptide- transferase homolog isoform X2</fullName>
    </submittedName>
</protein>
<evidence type="ECO:0000256" key="6">
    <source>
        <dbReference type="ARBA" id="ARBA00023136"/>
    </source>
</evidence>
<evidence type="ECO:0000313" key="8">
    <source>
        <dbReference type="Proteomes" id="UP000515121"/>
    </source>
</evidence>
<keyword evidence="5 7" id="KW-1133">Transmembrane helix</keyword>
<keyword evidence="3 9" id="KW-0808">Transferase</keyword>
<feature type="transmembrane region" description="Helical" evidence="7">
    <location>
        <begin position="442"/>
        <end position="463"/>
    </location>
</feature>